<dbReference type="EMBL" id="JAPJZH010000005">
    <property type="protein sequence ID" value="MDA4845562.1"/>
    <property type="molecule type" value="Genomic_DNA"/>
</dbReference>
<gene>
    <name evidence="3" type="ORF">OOZ53_09400</name>
</gene>
<dbReference type="Gene3D" id="3.40.30.10">
    <property type="entry name" value="Glutaredoxin"/>
    <property type="match status" value="1"/>
</dbReference>
<organism evidence="3 4">
    <name type="scientific">Hoeflea poritis</name>
    <dbReference type="NCBI Taxonomy" id="2993659"/>
    <lineage>
        <taxon>Bacteria</taxon>
        <taxon>Pseudomonadati</taxon>
        <taxon>Pseudomonadota</taxon>
        <taxon>Alphaproteobacteria</taxon>
        <taxon>Hyphomicrobiales</taxon>
        <taxon>Rhizobiaceae</taxon>
        <taxon>Hoeflea</taxon>
    </lineage>
</organism>
<dbReference type="PROSITE" id="PS50404">
    <property type="entry name" value="GST_NTER"/>
    <property type="match status" value="1"/>
</dbReference>
<proteinExistence type="predicted"/>
<accession>A0ABT4VLH7</accession>
<dbReference type="PANTHER" id="PTHR44051">
    <property type="entry name" value="GLUTATHIONE S-TRANSFERASE-RELATED"/>
    <property type="match status" value="1"/>
</dbReference>
<dbReference type="PANTHER" id="PTHR44051:SF8">
    <property type="entry name" value="GLUTATHIONE S-TRANSFERASE GSTA"/>
    <property type="match status" value="1"/>
</dbReference>
<dbReference type="InterPro" id="IPR010987">
    <property type="entry name" value="Glutathione-S-Trfase_C-like"/>
</dbReference>
<dbReference type="InterPro" id="IPR036282">
    <property type="entry name" value="Glutathione-S-Trfase_C_sf"/>
</dbReference>
<dbReference type="Pfam" id="PF00043">
    <property type="entry name" value="GST_C"/>
    <property type="match status" value="1"/>
</dbReference>
<dbReference type="Gene3D" id="1.20.1050.10">
    <property type="match status" value="1"/>
</dbReference>
<reference evidence="3" key="1">
    <citation type="submission" date="2022-11" db="EMBL/GenBank/DDBJ databases">
        <title>Hoeflea poritis sp. nov., isolated from scleractinian coral Porites lutea.</title>
        <authorList>
            <person name="Zhang G."/>
            <person name="Wei Q."/>
            <person name="Cai L."/>
        </authorList>
    </citation>
    <scope>NUCLEOTIDE SEQUENCE</scope>
    <source>
        <strain evidence="3">E7-10</strain>
    </source>
</reference>
<dbReference type="RefSeq" id="WP_271089214.1">
    <property type="nucleotide sequence ID" value="NZ_JAPJZH010000005.1"/>
</dbReference>
<evidence type="ECO:0000313" key="4">
    <source>
        <dbReference type="Proteomes" id="UP001148313"/>
    </source>
</evidence>
<dbReference type="InterPro" id="IPR004045">
    <property type="entry name" value="Glutathione_S-Trfase_N"/>
</dbReference>
<dbReference type="InterPro" id="IPR004046">
    <property type="entry name" value="GST_C"/>
</dbReference>
<evidence type="ECO:0000313" key="3">
    <source>
        <dbReference type="EMBL" id="MDA4845562.1"/>
    </source>
</evidence>
<comment type="caution">
    <text evidence="3">The sequence shown here is derived from an EMBL/GenBank/DDBJ whole genome shotgun (WGS) entry which is preliminary data.</text>
</comment>
<protein>
    <submittedName>
        <fullName evidence="3">Glutathione S-transferase family protein</fullName>
    </submittedName>
</protein>
<dbReference type="SUPFAM" id="SSF52833">
    <property type="entry name" value="Thioredoxin-like"/>
    <property type="match status" value="1"/>
</dbReference>
<dbReference type="Pfam" id="PF13409">
    <property type="entry name" value="GST_N_2"/>
    <property type="match status" value="1"/>
</dbReference>
<name>A0ABT4VLH7_9HYPH</name>
<evidence type="ECO:0000259" key="2">
    <source>
        <dbReference type="PROSITE" id="PS50405"/>
    </source>
</evidence>
<feature type="domain" description="GST C-terminal" evidence="2">
    <location>
        <begin position="88"/>
        <end position="216"/>
    </location>
</feature>
<dbReference type="Proteomes" id="UP001148313">
    <property type="component" value="Unassembled WGS sequence"/>
</dbReference>
<dbReference type="SUPFAM" id="SSF47616">
    <property type="entry name" value="GST C-terminal domain-like"/>
    <property type="match status" value="1"/>
</dbReference>
<feature type="domain" description="GST N-terminal" evidence="1">
    <location>
        <begin position="1"/>
        <end position="82"/>
    </location>
</feature>
<dbReference type="InterPro" id="IPR036249">
    <property type="entry name" value="Thioredoxin-like_sf"/>
</dbReference>
<evidence type="ECO:0000259" key="1">
    <source>
        <dbReference type="PROSITE" id="PS50404"/>
    </source>
</evidence>
<keyword evidence="4" id="KW-1185">Reference proteome</keyword>
<sequence>MSYVLHNRLGSGGFAIEAVLELAELSYRLDLIDSAPGSDLPGGAASLNPWRQVPVLECPDGKIVTETAAILFYLDEKHASLRDGPHLFVEDRAAFYRWPVFLSVNVYEGFLRMVYPDRYLGPDSDAVGALRKAAGGRIHEAFKLIEDRLNETQYLCGDRLSPADVYCAMLFSWHRKRQDLPLCTRLTERVARHPVVAPVWRKNFDHWLDRKWADEE</sequence>
<dbReference type="PROSITE" id="PS50405">
    <property type="entry name" value="GST_CTER"/>
    <property type="match status" value="1"/>
</dbReference>